<evidence type="ECO:0000313" key="3">
    <source>
        <dbReference type="Proteomes" id="UP000077684"/>
    </source>
</evidence>
<evidence type="ECO:0000256" key="1">
    <source>
        <dbReference type="SAM" id="MobiDB-lite"/>
    </source>
</evidence>
<dbReference type="AlphaFoldDB" id="A0A8X7SSI4"/>
<dbReference type="EMBL" id="LWDE02002039">
    <property type="protein sequence ID" value="KAE8238591.1"/>
    <property type="molecule type" value="Genomic_DNA"/>
</dbReference>
<keyword evidence="3" id="KW-1185">Reference proteome</keyword>
<feature type="region of interest" description="Disordered" evidence="1">
    <location>
        <begin position="372"/>
        <end position="406"/>
    </location>
</feature>
<sequence length="406" mass="46684">MRAVMQHLIGLKLHLFKPYQQVPIQAKLTEWNPRASSYSHDHVHYWLHHHGPEYDRLPHLQFVATWLSVPRNLNPRELSVDIRIPNLPRSLGQRTFSELHTPKWITCANILTRILVSSSRLEVFNIRMSAQTQLLGLIEQILRNNPQLNHVNIDVDTAHFYERFPRPTFNLAKISDRNVQYRPFTHFVFRGPNTDVLAAESATDLLRFSEVKVAGFATAAFFTTGFNDRWAMDFMRAATRLQAFEFSVGRKQTGGLYSPTEPGPIKLPELTDLILDFHELDYRILILLQAPLLNGLRLRSNVDVARHGACRPNHFPSLFVVNIVSRSPSALRLAALGIARWKYEHNLFGIHNDFDTHSKEFQAYIKPYARVPQKPLPTRSQPLDADKKKAIESSQGPVCKRPRLSE</sequence>
<accession>A0A8X7SSI4</accession>
<evidence type="ECO:0000313" key="2">
    <source>
        <dbReference type="EMBL" id="KAE8238591.1"/>
    </source>
</evidence>
<organism evidence="2 3">
    <name type="scientific">Tilletia controversa</name>
    <name type="common">dwarf bunt fungus</name>
    <dbReference type="NCBI Taxonomy" id="13291"/>
    <lineage>
        <taxon>Eukaryota</taxon>
        <taxon>Fungi</taxon>
        <taxon>Dikarya</taxon>
        <taxon>Basidiomycota</taxon>
        <taxon>Ustilaginomycotina</taxon>
        <taxon>Exobasidiomycetes</taxon>
        <taxon>Tilletiales</taxon>
        <taxon>Tilletiaceae</taxon>
        <taxon>Tilletia</taxon>
    </lineage>
</organism>
<name>A0A8X7SSI4_9BASI</name>
<protein>
    <submittedName>
        <fullName evidence="2">Uncharacterized protein</fullName>
    </submittedName>
</protein>
<reference evidence="2" key="1">
    <citation type="submission" date="2016-04" db="EMBL/GenBank/DDBJ databases">
        <authorList>
            <person name="Nguyen H.D."/>
            <person name="Samba Siva P."/>
            <person name="Cullis J."/>
            <person name="Levesque C.A."/>
            <person name="Hambleton S."/>
        </authorList>
    </citation>
    <scope>NUCLEOTIDE SEQUENCE</scope>
    <source>
        <strain evidence="2">DAOMC 236426</strain>
    </source>
</reference>
<dbReference type="Proteomes" id="UP000077684">
    <property type="component" value="Unassembled WGS sequence"/>
</dbReference>
<comment type="caution">
    <text evidence="2">The sequence shown here is derived from an EMBL/GenBank/DDBJ whole genome shotgun (WGS) entry which is preliminary data.</text>
</comment>
<proteinExistence type="predicted"/>
<reference evidence="2" key="2">
    <citation type="journal article" date="2019" name="IMA Fungus">
        <title>Genome sequencing and comparison of five Tilletia species to identify candidate genes for the detection of regulated species infecting wheat.</title>
        <authorList>
            <person name="Nguyen H.D.T."/>
            <person name="Sultana T."/>
            <person name="Kesanakurti P."/>
            <person name="Hambleton S."/>
        </authorList>
    </citation>
    <scope>NUCLEOTIDE SEQUENCE</scope>
    <source>
        <strain evidence="2">DAOMC 236426</strain>
    </source>
</reference>
<gene>
    <name evidence="2" type="ORF">A4X06_0g8701</name>
</gene>